<evidence type="ECO:0000256" key="1">
    <source>
        <dbReference type="ARBA" id="ARBA00008857"/>
    </source>
</evidence>
<keyword evidence="4" id="KW-0233">DNA recombination</keyword>
<dbReference type="Proteomes" id="UP000193570">
    <property type="component" value="Unassembled WGS sequence"/>
</dbReference>
<dbReference type="Pfam" id="PF22022">
    <property type="entry name" value="Phage_int_M"/>
    <property type="match status" value="1"/>
</dbReference>
<evidence type="ECO:0000256" key="4">
    <source>
        <dbReference type="ARBA" id="ARBA00023172"/>
    </source>
</evidence>
<evidence type="ECO:0000259" key="5">
    <source>
        <dbReference type="PROSITE" id="PS51898"/>
    </source>
</evidence>
<accession>A0A1X6Y401</accession>
<evidence type="ECO:0000313" key="6">
    <source>
        <dbReference type="EMBL" id="SLN09981.1"/>
    </source>
</evidence>
<dbReference type="Gene3D" id="1.10.150.130">
    <property type="match status" value="1"/>
</dbReference>
<keyword evidence="2" id="KW-0229">DNA integration</keyword>
<dbReference type="InterPro" id="IPR053876">
    <property type="entry name" value="Phage_int_M"/>
</dbReference>
<keyword evidence="3" id="KW-0238">DNA-binding</keyword>
<evidence type="ECO:0000256" key="2">
    <source>
        <dbReference type="ARBA" id="ARBA00022908"/>
    </source>
</evidence>
<dbReference type="EMBL" id="FWFK01000001">
    <property type="protein sequence ID" value="SLN09981.1"/>
    <property type="molecule type" value="Genomic_DNA"/>
</dbReference>
<evidence type="ECO:0000256" key="3">
    <source>
        <dbReference type="ARBA" id="ARBA00023125"/>
    </source>
</evidence>
<gene>
    <name evidence="6" type="primary">intA_1</name>
    <name evidence="6" type="ORF">ROJ8625_00140</name>
</gene>
<dbReference type="InterPro" id="IPR002104">
    <property type="entry name" value="Integrase_catalytic"/>
</dbReference>
<sequence>MNDLKKFAFPVIGDVPVDQIETAQIIEITERPHIRYGTKTEKPLWQSVPERAQRCIKKVEMILRREISSGHRGGPNPAQWKDHLAAILPKPEKVRQKANQPSLPFTRLPSFIAALRARKPSPTSRALEFLILTAARSGEVRGATWSEIDLERGLWTIPAARMKASKDHRVPLSEAALAILNGSPRFAGMDLIWPGSGLKKPMSDATLAALLKKMHAADLKAGGDGLVDPASGRPATPHGFRSTFRVWASEQTSHPYEMVEMALAHNVGTAVERAYNRTDMVEKRRALMDEWANFALSELPADCSTGRLIC</sequence>
<proteinExistence type="inferred from homology"/>
<evidence type="ECO:0000313" key="7">
    <source>
        <dbReference type="Proteomes" id="UP000193570"/>
    </source>
</evidence>
<dbReference type="InterPro" id="IPR013762">
    <property type="entry name" value="Integrase-like_cat_sf"/>
</dbReference>
<dbReference type="PANTHER" id="PTHR30629:SF2">
    <property type="entry name" value="PROPHAGE INTEGRASE INTS-RELATED"/>
    <property type="match status" value="1"/>
</dbReference>
<dbReference type="AlphaFoldDB" id="A0A1X6Y401"/>
<reference evidence="6 7" key="1">
    <citation type="submission" date="2017-03" db="EMBL/GenBank/DDBJ databases">
        <authorList>
            <person name="Afonso C.L."/>
            <person name="Miller P.J."/>
            <person name="Scott M.A."/>
            <person name="Spackman E."/>
            <person name="Goraichik I."/>
            <person name="Dimitrov K.M."/>
            <person name="Suarez D.L."/>
            <person name="Swayne D.E."/>
        </authorList>
    </citation>
    <scope>NUCLEOTIDE SEQUENCE [LARGE SCALE GENOMIC DNA]</scope>
    <source>
        <strain evidence="6 7">CECT 8625</strain>
    </source>
</reference>
<dbReference type="Gene3D" id="1.10.443.10">
    <property type="entry name" value="Intergrase catalytic core"/>
    <property type="match status" value="1"/>
</dbReference>
<dbReference type="PANTHER" id="PTHR30629">
    <property type="entry name" value="PROPHAGE INTEGRASE"/>
    <property type="match status" value="1"/>
</dbReference>
<feature type="domain" description="Tyr recombinase" evidence="5">
    <location>
        <begin position="98"/>
        <end position="288"/>
    </location>
</feature>
<dbReference type="SUPFAM" id="SSF56349">
    <property type="entry name" value="DNA breaking-rejoining enzymes"/>
    <property type="match status" value="1"/>
</dbReference>
<dbReference type="GO" id="GO:0003677">
    <property type="term" value="F:DNA binding"/>
    <property type="evidence" value="ECO:0007669"/>
    <property type="project" value="UniProtKB-KW"/>
</dbReference>
<dbReference type="InterPro" id="IPR050808">
    <property type="entry name" value="Phage_Integrase"/>
</dbReference>
<protein>
    <submittedName>
        <fullName evidence="6">Prophage CP4-57 integrase</fullName>
    </submittedName>
</protein>
<organism evidence="6 7">
    <name type="scientific">Roseivivax jejudonensis</name>
    <dbReference type="NCBI Taxonomy" id="1529041"/>
    <lineage>
        <taxon>Bacteria</taxon>
        <taxon>Pseudomonadati</taxon>
        <taxon>Pseudomonadota</taxon>
        <taxon>Alphaproteobacteria</taxon>
        <taxon>Rhodobacterales</taxon>
        <taxon>Roseobacteraceae</taxon>
        <taxon>Roseivivax</taxon>
    </lineage>
</organism>
<dbReference type="Pfam" id="PF00589">
    <property type="entry name" value="Phage_integrase"/>
    <property type="match status" value="1"/>
</dbReference>
<name>A0A1X6Y401_9RHOB</name>
<dbReference type="InterPro" id="IPR010998">
    <property type="entry name" value="Integrase_recombinase_N"/>
</dbReference>
<keyword evidence="7" id="KW-1185">Reference proteome</keyword>
<dbReference type="GO" id="GO:0015074">
    <property type="term" value="P:DNA integration"/>
    <property type="evidence" value="ECO:0007669"/>
    <property type="project" value="UniProtKB-KW"/>
</dbReference>
<dbReference type="PROSITE" id="PS51898">
    <property type="entry name" value="TYR_RECOMBINASE"/>
    <property type="match status" value="1"/>
</dbReference>
<dbReference type="GO" id="GO:0006310">
    <property type="term" value="P:DNA recombination"/>
    <property type="evidence" value="ECO:0007669"/>
    <property type="project" value="UniProtKB-KW"/>
</dbReference>
<comment type="similarity">
    <text evidence="1">Belongs to the 'phage' integrase family.</text>
</comment>
<dbReference type="InterPro" id="IPR011010">
    <property type="entry name" value="DNA_brk_join_enz"/>
</dbReference>
<dbReference type="CDD" id="cd00801">
    <property type="entry name" value="INT_P4_C"/>
    <property type="match status" value="1"/>
</dbReference>